<evidence type="ECO:0000313" key="8">
    <source>
        <dbReference type="EMBL" id="PYH80582.1"/>
    </source>
</evidence>
<evidence type="ECO:0000256" key="4">
    <source>
        <dbReference type="ARBA" id="ARBA00023163"/>
    </source>
</evidence>
<keyword evidence="2" id="KW-0805">Transcription regulation</keyword>
<dbReference type="STRING" id="1448315.A0A319DMG1"/>
<evidence type="ECO:0000256" key="6">
    <source>
        <dbReference type="PROSITE-ProRule" id="PRU00267"/>
    </source>
</evidence>
<dbReference type="GO" id="GO:0000978">
    <property type="term" value="F:RNA polymerase II cis-regulatory region sequence-specific DNA binding"/>
    <property type="evidence" value="ECO:0007669"/>
    <property type="project" value="TreeGrafter"/>
</dbReference>
<accession>A0A319DMG1</accession>
<evidence type="ECO:0000313" key="9">
    <source>
        <dbReference type="Proteomes" id="UP000248340"/>
    </source>
</evidence>
<dbReference type="OrthoDB" id="2307332at2759"/>
<dbReference type="Pfam" id="PF00505">
    <property type="entry name" value="HMG_box"/>
    <property type="match status" value="1"/>
</dbReference>
<dbReference type="Gene3D" id="1.10.30.10">
    <property type="entry name" value="High mobility group box domain"/>
    <property type="match status" value="1"/>
</dbReference>
<dbReference type="PROSITE" id="PS50118">
    <property type="entry name" value="HMG_BOX_2"/>
    <property type="match status" value="1"/>
</dbReference>
<evidence type="ECO:0000256" key="2">
    <source>
        <dbReference type="ARBA" id="ARBA00023015"/>
    </source>
</evidence>
<dbReference type="SMART" id="SM00398">
    <property type="entry name" value="HMG"/>
    <property type="match status" value="1"/>
</dbReference>
<dbReference type="SUPFAM" id="SSF47095">
    <property type="entry name" value="HMG-box"/>
    <property type="match status" value="1"/>
</dbReference>
<dbReference type="GeneID" id="37133701"/>
<proteinExistence type="predicted"/>
<dbReference type="InterPro" id="IPR036910">
    <property type="entry name" value="HMG_box_dom_sf"/>
</dbReference>
<gene>
    <name evidence="8" type="ORF">BO82DRAFT_267899</name>
</gene>
<dbReference type="VEuPathDB" id="FungiDB:BO82DRAFT_267899"/>
<dbReference type="EMBL" id="KZ821708">
    <property type="protein sequence ID" value="PYH80582.1"/>
    <property type="molecule type" value="Genomic_DNA"/>
</dbReference>
<feature type="non-terminal residue" evidence="8">
    <location>
        <position position="1"/>
    </location>
</feature>
<evidence type="ECO:0000259" key="7">
    <source>
        <dbReference type="PROSITE" id="PS50118"/>
    </source>
</evidence>
<keyword evidence="3 6" id="KW-0238">DNA-binding</keyword>
<dbReference type="AlphaFoldDB" id="A0A319DMG1"/>
<keyword evidence="4" id="KW-0804">Transcription</keyword>
<dbReference type="PANTHER" id="PTHR45803:SF5">
    <property type="entry name" value="SOX100B"/>
    <property type="match status" value="1"/>
</dbReference>
<feature type="non-terminal residue" evidence="8">
    <location>
        <position position="117"/>
    </location>
</feature>
<dbReference type="Proteomes" id="UP000248340">
    <property type="component" value="Unassembled WGS sequence"/>
</dbReference>
<feature type="DNA-binding region" description="HMG box" evidence="6">
    <location>
        <begin position="38"/>
        <end position="106"/>
    </location>
</feature>
<name>A0A319DMG1_9EURO</name>
<protein>
    <recommendedName>
        <fullName evidence="7">HMG box domain-containing protein</fullName>
    </recommendedName>
</protein>
<dbReference type="GO" id="GO:0005634">
    <property type="term" value="C:nucleus"/>
    <property type="evidence" value="ECO:0007669"/>
    <property type="project" value="UniProtKB-SubCell"/>
</dbReference>
<keyword evidence="5 6" id="KW-0539">Nucleus</keyword>
<dbReference type="InterPro" id="IPR009071">
    <property type="entry name" value="HMG_box_dom"/>
</dbReference>
<dbReference type="InterPro" id="IPR050917">
    <property type="entry name" value="SOX_TF"/>
</dbReference>
<evidence type="ECO:0000256" key="5">
    <source>
        <dbReference type="ARBA" id="ARBA00023242"/>
    </source>
</evidence>
<organism evidence="8 9">
    <name type="scientific">Aspergillus uvarum CBS 121591</name>
    <dbReference type="NCBI Taxonomy" id="1448315"/>
    <lineage>
        <taxon>Eukaryota</taxon>
        <taxon>Fungi</taxon>
        <taxon>Dikarya</taxon>
        <taxon>Ascomycota</taxon>
        <taxon>Pezizomycotina</taxon>
        <taxon>Eurotiomycetes</taxon>
        <taxon>Eurotiomycetidae</taxon>
        <taxon>Eurotiales</taxon>
        <taxon>Aspergillaceae</taxon>
        <taxon>Aspergillus</taxon>
        <taxon>Aspergillus subgen. Circumdati</taxon>
    </lineage>
</organism>
<dbReference type="GO" id="GO:0000981">
    <property type="term" value="F:DNA-binding transcription factor activity, RNA polymerase II-specific"/>
    <property type="evidence" value="ECO:0007669"/>
    <property type="project" value="TreeGrafter"/>
</dbReference>
<sequence length="117" mass="13825">LSILTKEMAEVPIKDIESWVYRSSETRIQEVQKKKGRVTRPMNSFMLYRSAFAERTQQWLGQNDHRLVSEISGKSWKLEPRGIRLKYGHLAEIEKQNHLKAHPEYRFSPAKIKRSSK</sequence>
<feature type="domain" description="HMG box" evidence="7">
    <location>
        <begin position="38"/>
        <end position="106"/>
    </location>
</feature>
<dbReference type="RefSeq" id="XP_025490782.1">
    <property type="nucleotide sequence ID" value="XM_025630960.1"/>
</dbReference>
<reference evidence="8 9" key="1">
    <citation type="submission" date="2016-12" db="EMBL/GenBank/DDBJ databases">
        <title>The genomes of Aspergillus section Nigri reveals drivers in fungal speciation.</title>
        <authorList>
            <consortium name="DOE Joint Genome Institute"/>
            <person name="Vesth T.C."/>
            <person name="Nybo J."/>
            <person name="Theobald S."/>
            <person name="Brandl J."/>
            <person name="Frisvad J.C."/>
            <person name="Nielsen K.F."/>
            <person name="Lyhne E.K."/>
            <person name="Kogle M.E."/>
            <person name="Kuo A."/>
            <person name="Riley R."/>
            <person name="Clum A."/>
            <person name="Nolan M."/>
            <person name="Lipzen A."/>
            <person name="Salamov A."/>
            <person name="Henrissat B."/>
            <person name="Wiebenga A."/>
            <person name="De Vries R.P."/>
            <person name="Grigoriev I.V."/>
            <person name="Mortensen U.H."/>
            <person name="Andersen M.R."/>
            <person name="Baker S.E."/>
        </authorList>
    </citation>
    <scope>NUCLEOTIDE SEQUENCE [LARGE SCALE GENOMIC DNA]</scope>
    <source>
        <strain evidence="8 9">CBS 121591</strain>
    </source>
</reference>
<dbReference type="PANTHER" id="PTHR45803">
    <property type="entry name" value="SOX100B"/>
    <property type="match status" value="1"/>
</dbReference>
<keyword evidence="9" id="KW-1185">Reference proteome</keyword>
<comment type="subcellular location">
    <subcellularLocation>
        <location evidence="1">Nucleus</location>
    </subcellularLocation>
</comment>
<evidence type="ECO:0000256" key="3">
    <source>
        <dbReference type="ARBA" id="ARBA00023125"/>
    </source>
</evidence>
<evidence type="ECO:0000256" key="1">
    <source>
        <dbReference type="ARBA" id="ARBA00004123"/>
    </source>
</evidence>